<evidence type="ECO:0000256" key="5">
    <source>
        <dbReference type="PROSITE-ProRule" id="PRU00335"/>
    </source>
</evidence>
<evidence type="ECO:0000313" key="8">
    <source>
        <dbReference type="Proteomes" id="UP001296706"/>
    </source>
</evidence>
<dbReference type="SUPFAM" id="SSF48498">
    <property type="entry name" value="Tetracyclin repressor-like, C-terminal domain"/>
    <property type="match status" value="1"/>
</dbReference>
<evidence type="ECO:0000256" key="3">
    <source>
        <dbReference type="ARBA" id="ARBA00023125"/>
    </source>
</evidence>
<dbReference type="PRINTS" id="PR00455">
    <property type="entry name" value="HTHTETR"/>
</dbReference>
<keyword evidence="8" id="KW-1185">Reference proteome</keyword>
<proteinExistence type="predicted"/>
<dbReference type="Pfam" id="PF00440">
    <property type="entry name" value="TetR_N"/>
    <property type="match status" value="1"/>
</dbReference>
<comment type="caution">
    <text evidence="7">The sequence shown here is derived from an EMBL/GenBank/DDBJ whole genome shotgun (WGS) entry which is preliminary data.</text>
</comment>
<dbReference type="EMBL" id="JAAXKY010000259">
    <property type="protein sequence ID" value="NMH82581.1"/>
    <property type="molecule type" value="Genomic_DNA"/>
</dbReference>
<dbReference type="Pfam" id="PF17932">
    <property type="entry name" value="TetR_C_24"/>
    <property type="match status" value="1"/>
</dbReference>
<dbReference type="PANTHER" id="PTHR30055">
    <property type="entry name" value="HTH-TYPE TRANSCRIPTIONAL REGULATOR RUTR"/>
    <property type="match status" value="1"/>
</dbReference>
<accession>A0ABX1RRZ0</accession>
<dbReference type="Proteomes" id="UP001296706">
    <property type="component" value="Unassembled WGS sequence"/>
</dbReference>
<keyword evidence="3 5" id="KW-0238">DNA-binding</keyword>
<evidence type="ECO:0000256" key="2">
    <source>
        <dbReference type="ARBA" id="ARBA00023015"/>
    </source>
</evidence>
<dbReference type="Gene3D" id="1.10.357.10">
    <property type="entry name" value="Tetracycline Repressor, domain 2"/>
    <property type="match status" value="1"/>
</dbReference>
<dbReference type="PANTHER" id="PTHR30055:SF175">
    <property type="entry name" value="HTH-TYPE TRANSCRIPTIONAL REPRESSOR KSTR2"/>
    <property type="match status" value="1"/>
</dbReference>
<feature type="domain" description="HTH tetR-type" evidence="6">
    <location>
        <begin position="11"/>
        <end position="71"/>
    </location>
</feature>
<name>A0ABX1RRZ0_9PSEU</name>
<protein>
    <submittedName>
        <fullName evidence="7">TetR/AcrR family transcriptional regulator</fullName>
    </submittedName>
</protein>
<feature type="DNA-binding region" description="H-T-H motif" evidence="5">
    <location>
        <begin position="34"/>
        <end position="53"/>
    </location>
</feature>
<dbReference type="PROSITE" id="PS50977">
    <property type="entry name" value="HTH_TETR_2"/>
    <property type="match status" value="1"/>
</dbReference>
<evidence type="ECO:0000259" key="6">
    <source>
        <dbReference type="PROSITE" id="PS50977"/>
    </source>
</evidence>
<organism evidence="7 8">
    <name type="scientific">Pseudonocardia xinjiangensis</name>
    <dbReference type="NCBI Taxonomy" id="75289"/>
    <lineage>
        <taxon>Bacteria</taxon>
        <taxon>Bacillati</taxon>
        <taxon>Actinomycetota</taxon>
        <taxon>Actinomycetes</taxon>
        <taxon>Pseudonocardiales</taxon>
        <taxon>Pseudonocardiaceae</taxon>
        <taxon>Pseudonocardia</taxon>
    </lineage>
</organism>
<evidence type="ECO:0000256" key="1">
    <source>
        <dbReference type="ARBA" id="ARBA00022491"/>
    </source>
</evidence>
<sequence length="213" mass="23598">MARKRSLDEGPVLRGKIMNRASVLFYQRGYAATSIRDIADAVGISSSTMYHHFTNKQDVLHAIIKKFMTEFVSATCAVLRDPSRTPTERIRETVRLHLTISQDRRPELLIGNPIRYALTPGQQGDGIRLQIEYHDAVQDVIEQGCTTGEFAVDDVQLTTMALLDMLNGVREWFRPSGPLSLDEVVDRYTAIALKVLSASSSVNAAVAVGRAHA</sequence>
<dbReference type="InterPro" id="IPR009057">
    <property type="entry name" value="Homeodomain-like_sf"/>
</dbReference>
<reference evidence="7 8" key="1">
    <citation type="submission" date="2020-04" db="EMBL/GenBank/DDBJ databases">
        <authorList>
            <person name="Klaysubun C."/>
            <person name="Duangmal K."/>
            <person name="Lipun K."/>
        </authorList>
    </citation>
    <scope>NUCLEOTIDE SEQUENCE [LARGE SCALE GENOMIC DNA]</scope>
    <source>
        <strain evidence="7 8">JCM 11839</strain>
    </source>
</reference>
<keyword evidence="4" id="KW-0804">Transcription</keyword>
<keyword evidence="2" id="KW-0805">Transcription regulation</keyword>
<dbReference type="InterPro" id="IPR050109">
    <property type="entry name" value="HTH-type_TetR-like_transc_reg"/>
</dbReference>
<evidence type="ECO:0000313" key="7">
    <source>
        <dbReference type="EMBL" id="NMH82581.1"/>
    </source>
</evidence>
<dbReference type="InterPro" id="IPR036271">
    <property type="entry name" value="Tet_transcr_reg_TetR-rel_C_sf"/>
</dbReference>
<evidence type="ECO:0000256" key="4">
    <source>
        <dbReference type="ARBA" id="ARBA00023163"/>
    </source>
</evidence>
<dbReference type="InterPro" id="IPR041490">
    <property type="entry name" value="KstR2_TetR_C"/>
</dbReference>
<dbReference type="SUPFAM" id="SSF46689">
    <property type="entry name" value="Homeodomain-like"/>
    <property type="match status" value="1"/>
</dbReference>
<gene>
    <name evidence="7" type="ORF">HF577_36535</name>
</gene>
<dbReference type="InterPro" id="IPR001647">
    <property type="entry name" value="HTH_TetR"/>
</dbReference>
<keyword evidence="1" id="KW-0678">Repressor</keyword>
<dbReference type="RefSeq" id="WP_169400572.1">
    <property type="nucleotide sequence ID" value="NZ_BAAAJH010000015.1"/>
</dbReference>